<organism evidence="2 3">
    <name type="scientific">Romanomermis culicivorax</name>
    <name type="common">Nematode worm</name>
    <dbReference type="NCBI Taxonomy" id="13658"/>
    <lineage>
        <taxon>Eukaryota</taxon>
        <taxon>Metazoa</taxon>
        <taxon>Ecdysozoa</taxon>
        <taxon>Nematoda</taxon>
        <taxon>Enoplea</taxon>
        <taxon>Dorylaimia</taxon>
        <taxon>Mermithida</taxon>
        <taxon>Mermithoidea</taxon>
        <taxon>Mermithidae</taxon>
        <taxon>Romanomermis</taxon>
    </lineage>
</organism>
<reference evidence="3" key="1">
    <citation type="submission" date="2022-11" db="UniProtKB">
        <authorList>
            <consortium name="WormBaseParasite"/>
        </authorList>
    </citation>
    <scope>IDENTIFICATION</scope>
</reference>
<evidence type="ECO:0000313" key="3">
    <source>
        <dbReference type="WBParaSite" id="nRc.2.0.1.t45333-RA"/>
    </source>
</evidence>
<dbReference type="Proteomes" id="UP000887565">
    <property type="component" value="Unplaced"/>
</dbReference>
<dbReference type="AlphaFoldDB" id="A0A915L2M9"/>
<name>A0A915L2M9_ROMCU</name>
<protein>
    <submittedName>
        <fullName evidence="3">Uncharacterized protein</fullName>
    </submittedName>
</protein>
<sequence>MSVPDQKTDIMYRGAKACGNENFNSANKKMIANETQRFMLTKVNINFFHQYVHSDNFDDQMEVETFAQAKPEIHDDNEFAFVVVDVEACALQYSAINSDAEQLNDNSDDEEMPLDDAQKDSATQQKNGRFESIVNLDSFG</sequence>
<evidence type="ECO:0000256" key="1">
    <source>
        <dbReference type="SAM" id="MobiDB-lite"/>
    </source>
</evidence>
<evidence type="ECO:0000313" key="2">
    <source>
        <dbReference type="Proteomes" id="UP000887565"/>
    </source>
</evidence>
<dbReference type="WBParaSite" id="nRc.2.0.1.t45333-RA">
    <property type="protein sequence ID" value="nRc.2.0.1.t45333-RA"/>
    <property type="gene ID" value="nRc.2.0.1.g45333"/>
</dbReference>
<accession>A0A915L2M9</accession>
<proteinExistence type="predicted"/>
<feature type="region of interest" description="Disordered" evidence="1">
    <location>
        <begin position="99"/>
        <end position="128"/>
    </location>
</feature>
<keyword evidence="2" id="KW-1185">Reference proteome</keyword>